<keyword evidence="3" id="KW-0805">Transcription regulation</keyword>
<dbReference type="GO" id="GO:0003700">
    <property type="term" value="F:DNA-binding transcription factor activity"/>
    <property type="evidence" value="ECO:0007669"/>
    <property type="project" value="InterPro"/>
</dbReference>
<dbReference type="Proteomes" id="UP000542353">
    <property type="component" value="Unassembled WGS sequence"/>
</dbReference>
<comment type="caution">
    <text evidence="7">The sequence shown here is derived from an EMBL/GenBank/DDBJ whole genome shotgun (WGS) entry which is preliminary data.</text>
</comment>
<keyword evidence="4 7" id="KW-0238">DNA-binding</keyword>
<dbReference type="PROSITE" id="PS50931">
    <property type="entry name" value="HTH_LYSR"/>
    <property type="match status" value="1"/>
</dbReference>
<organism evidence="7 8">
    <name type="scientific">Rhodopseudomonas rhenobacensis</name>
    <dbReference type="NCBI Taxonomy" id="87461"/>
    <lineage>
        <taxon>Bacteria</taxon>
        <taxon>Pseudomonadati</taxon>
        <taxon>Pseudomonadota</taxon>
        <taxon>Alphaproteobacteria</taxon>
        <taxon>Hyphomicrobiales</taxon>
        <taxon>Nitrobacteraceae</taxon>
        <taxon>Rhodopseudomonas</taxon>
    </lineage>
</organism>
<dbReference type="InterPro" id="IPR036390">
    <property type="entry name" value="WH_DNA-bd_sf"/>
</dbReference>
<sequence>MQFDLVDLRLFAAIAEARSITHGAARCHLALASASARIKALEQSLGVALLLRGRRGVTLTPAGDSLLDHARVVLHATEALRGDLSAYARGVKASVRLLANTAALSEHLPKALAAFLGAHPNVSIDVEERESGEIAEAIAAGAADIGLAIDRALPETIERFAFCDDRLVLVAAKGDAVAGRRAIDFAELLDRDFIGLEAGSALQDHLGRHAARLGARLRFRARLKQFDAICQMVAAGVGVAVVPEAAAKRCARTMPLAILRIRDPWASRKLVICVRDLKALPKPAQQLTDHLRRAAR</sequence>
<dbReference type="SUPFAM" id="SSF46785">
    <property type="entry name" value="Winged helix' DNA-binding domain"/>
    <property type="match status" value="1"/>
</dbReference>
<dbReference type="AlphaFoldDB" id="A0A7W7Z832"/>
<dbReference type="InterPro" id="IPR036388">
    <property type="entry name" value="WH-like_DNA-bd_sf"/>
</dbReference>
<dbReference type="FunFam" id="1.10.10.10:FF:000001">
    <property type="entry name" value="LysR family transcriptional regulator"/>
    <property type="match status" value="1"/>
</dbReference>
<dbReference type="Pfam" id="PF03466">
    <property type="entry name" value="LysR_substrate"/>
    <property type="match status" value="1"/>
</dbReference>
<evidence type="ECO:0000256" key="5">
    <source>
        <dbReference type="ARBA" id="ARBA00023163"/>
    </source>
</evidence>
<dbReference type="InterPro" id="IPR005119">
    <property type="entry name" value="LysR_subst-bd"/>
</dbReference>
<dbReference type="Gene3D" id="3.40.190.290">
    <property type="match status" value="1"/>
</dbReference>
<feature type="domain" description="HTH lysR-type" evidence="6">
    <location>
        <begin position="3"/>
        <end position="60"/>
    </location>
</feature>
<evidence type="ECO:0000259" key="6">
    <source>
        <dbReference type="PROSITE" id="PS50931"/>
    </source>
</evidence>
<keyword evidence="5" id="KW-0804">Transcription</keyword>
<evidence type="ECO:0000256" key="1">
    <source>
        <dbReference type="ARBA" id="ARBA00003502"/>
    </source>
</evidence>
<name>A0A7W7Z832_9BRAD</name>
<dbReference type="Pfam" id="PF00126">
    <property type="entry name" value="HTH_1"/>
    <property type="match status" value="1"/>
</dbReference>
<evidence type="ECO:0000313" key="8">
    <source>
        <dbReference type="Proteomes" id="UP000542353"/>
    </source>
</evidence>
<evidence type="ECO:0000256" key="4">
    <source>
        <dbReference type="ARBA" id="ARBA00023125"/>
    </source>
</evidence>
<dbReference type="GO" id="GO:0005829">
    <property type="term" value="C:cytosol"/>
    <property type="evidence" value="ECO:0007669"/>
    <property type="project" value="TreeGrafter"/>
</dbReference>
<comment type="similarity">
    <text evidence="2">Belongs to the LysR transcriptional regulatory family.</text>
</comment>
<protein>
    <submittedName>
        <fullName evidence="7">DNA-binding transcriptional LysR family regulator</fullName>
    </submittedName>
</protein>
<evidence type="ECO:0000313" key="7">
    <source>
        <dbReference type="EMBL" id="MBB5049634.1"/>
    </source>
</evidence>
<accession>A0A7W7Z832</accession>
<dbReference type="RefSeq" id="WP_184262110.1">
    <property type="nucleotide sequence ID" value="NZ_JACHIH010000042.1"/>
</dbReference>
<dbReference type="GO" id="GO:0003677">
    <property type="term" value="F:DNA binding"/>
    <property type="evidence" value="ECO:0007669"/>
    <property type="project" value="UniProtKB-KW"/>
</dbReference>
<evidence type="ECO:0000256" key="2">
    <source>
        <dbReference type="ARBA" id="ARBA00009437"/>
    </source>
</evidence>
<evidence type="ECO:0000256" key="3">
    <source>
        <dbReference type="ARBA" id="ARBA00023015"/>
    </source>
</evidence>
<reference evidence="7 8" key="1">
    <citation type="submission" date="2020-08" db="EMBL/GenBank/DDBJ databases">
        <title>Genomic Encyclopedia of Type Strains, Phase IV (KMG-IV): sequencing the most valuable type-strain genomes for metagenomic binning, comparative biology and taxonomic classification.</title>
        <authorList>
            <person name="Goeker M."/>
        </authorList>
    </citation>
    <scope>NUCLEOTIDE SEQUENCE [LARGE SCALE GENOMIC DNA]</scope>
    <source>
        <strain evidence="7 8">DSM 12706</strain>
    </source>
</reference>
<keyword evidence="8" id="KW-1185">Reference proteome</keyword>
<dbReference type="PANTHER" id="PTHR30419:SF2">
    <property type="entry name" value="LYSR FAMILY TRANSCRIPTIONAL REGULATOR"/>
    <property type="match status" value="1"/>
</dbReference>
<dbReference type="SUPFAM" id="SSF53850">
    <property type="entry name" value="Periplasmic binding protein-like II"/>
    <property type="match status" value="1"/>
</dbReference>
<proteinExistence type="inferred from homology"/>
<dbReference type="PANTHER" id="PTHR30419">
    <property type="entry name" value="HTH-TYPE TRANSCRIPTIONAL REGULATOR YBHD"/>
    <property type="match status" value="1"/>
</dbReference>
<dbReference type="EMBL" id="JACHIH010000042">
    <property type="protein sequence ID" value="MBB5049634.1"/>
    <property type="molecule type" value="Genomic_DNA"/>
</dbReference>
<dbReference type="InterPro" id="IPR000847">
    <property type="entry name" value="LysR_HTH_N"/>
</dbReference>
<comment type="function">
    <text evidence="1">NodD regulates the expression of the nodABCFE genes which encode other nodulation proteins. NodD is also a negative regulator of its own expression. Binds flavonoids as inducers.</text>
</comment>
<dbReference type="Gene3D" id="1.10.10.10">
    <property type="entry name" value="Winged helix-like DNA-binding domain superfamily/Winged helix DNA-binding domain"/>
    <property type="match status" value="1"/>
</dbReference>
<gene>
    <name evidence="7" type="ORF">HNR60_004415</name>
</gene>
<dbReference type="InterPro" id="IPR050950">
    <property type="entry name" value="HTH-type_LysR_regulators"/>
</dbReference>